<feature type="non-terminal residue" evidence="2">
    <location>
        <position position="1"/>
    </location>
</feature>
<feature type="compositionally biased region" description="Basic and acidic residues" evidence="1">
    <location>
        <begin position="67"/>
        <end position="78"/>
    </location>
</feature>
<reference evidence="2 3" key="1">
    <citation type="submission" date="2019-09" db="EMBL/GenBank/DDBJ databases">
        <authorList>
            <person name="Duangmal K."/>
            <person name="Teo W.F.A."/>
            <person name="Lipun K."/>
        </authorList>
    </citation>
    <scope>NUCLEOTIDE SEQUENCE [LARGE SCALE GENOMIC DNA]</scope>
    <source>
        <strain evidence="2 3">K1PN6</strain>
    </source>
</reference>
<comment type="caution">
    <text evidence="2">The sequence shown here is derived from an EMBL/GenBank/DDBJ whole genome shotgun (WGS) entry which is preliminary data.</text>
</comment>
<evidence type="ECO:0000313" key="3">
    <source>
        <dbReference type="Proteomes" id="UP000373149"/>
    </source>
</evidence>
<organism evidence="2 3">
    <name type="scientific">Streptomyces acidicola</name>
    <dbReference type="NCBI Taxonomy" id="2596892"/>
    <lineage>
        <taxon>Bacteria</taxon>
        <taxon>Bacillati</taxon>
        <taxon>Actinomycetota</taxon>
        <taxon>Actinomycetes</taxon>
        <taxon>Kitasatosporales</taxon>
        <taxon>Streptomycetaceae</taxon>
        <taxon>Streptomyces</taxon>
    </lineage>
</organism>
<accession>A0A5N8X240</accession>
<sequence>GPEGPGGPGGPGVPTGVAPSPYVAGPYSSAAYSATPDSTTPNSTSQFRAGDAADRTWGDATVQLEPVRPHDHDSRNAR</sequence>
<feature type="compositionally biased region" description="Gly residues" evidence="1">
    <location>
        <begin position="1"/>
        <end position="13"/>
    </location>
</feature>
<dbReference type="EMBL" id="VMNX01000190">
    <property type="protein sequence ID" value="MPY53372.1"/>
    <property type="molecule type" value="Genomic_DNA"/>
</dbReference>
<evidence type="ECO:0000313" key="2">
    <source>
        <dbReference type="EMBL" id="MPY53372.1"/>
    </source>
</evidence>
<gene>
    <name evidence="2" type="ORF">FPZ41_34355</name>
</gene>
<keyword evidence="3" id="KW-1185">Reference proteome</keyword>
<dbReference type="AlphaFoldDB" id="A0A5N8X240"/>
<feature type="compositionally biased region" description="Polar residues" evidence="1">
    <location>
        <begin position="30"/>
        <end position="47"/>
    </location>
</feature>
<protein>
    <submittedName>
        <fullName evidence="2">Uncharacterized protein</fullName>
    </submittedName>
</protein>
<name>A0A5N8X240_9ACTN</name>
<feature type="region of interest" description="Disordered" evidence="1">
    <location>
        <begin position="1"/>
        <end position="78"/>
    </location>
</feature>
<proteinExistence type="predicted"/>
<evidence type="ECO:0000256" key="1">
    <source>
        <dbReference type="SAM" id="MobiDB-lite"/>
    </source>
</evidence>
<dbReference type="Proteomes" id="UP000373149">
    <property type="component" value="Unassembled WGS sequence"/>
</dbReference>